<dbReference type="AlphaFoldDB" id="A0A5C6B8E8"/>
<keyword evidence="1" id="KW-1133">Transmembrane helix</keyword>
<dbReference type="Pfam" id="PF07617">
    <property type="entry name" value="DUF1579"/>
    <property type="match status" value="1"/>
</dbReference>
<reference evidence="2 3" key="1">
    <citation type="submission" date="2019-02" db="EMBL/GenBank/DDBJ databases">
        <title>Deep-cultivation of Planctomycetes and their phenomic and genomic characterization uncovers novel biology.</title>
        <authorList>
            <person name="Wiegand S."/>
            <person name="Jogler M."/>
            <person name="Boedeker C."/>
            <person name="Pinto D."/>
            <person name="Vollmers J."/>
            <person name="Rivas-Marin E."/>
            <person name="Kohn T."/>
            <person name="Peeters S.H."/>
            <person name="Heuer A."/>
            <person name="Rast P."/>
            <person name="Oberbeckmann S."/>
            <person name="Bunk B."/>
            <person name="Jeske O."/>
            <person name="Meyerdierks A."/>
            <person name="Storesund J.E."/>
            <person name="Kallscheuer N."/>
            <person name="Luecker S."/>
            <person name="Lage O.M."/>
            <person name="Pohl T."/>
            <person name="Merkel B.J."/>
            <person name="Hornburger P."/>
            <person name="Mueller R.-W."/>
            <person name="Bruemmer F."/>
            <person name="Labrenz M."/>
            <person name="Spormann A.M."/>
            <person name="Op Den Camp H."/>
            <person name="Overmann J."/>
            <person name="Amann R."/>
            <person name="Jetten M.S.M."/>
            <person name="Mascher T."/>
            <person name="Medema M.H."/>
            <person name="Devos D.P."/>
            <person name="Kaster A.-K."/>
            <person name="Ovreas L."/>
            <person name="Rohde M."/>
            <person name="Galperin M.Y."/>
            <person name="Jogler C."/>
        </authorList>
    </citation>
    <scope>NUCLEOTIDE SEQUENCE [LARGE SCALE GENOMIC DNA]</scope>
    <source>
        <strain evidence="2 3">Pla52n</strain>
    </source>
</reference>
<evidence type="ECO:0000256" key="1">
    <source>
        <dbReference type="SAM" id="Phobius"/>
    </source>
</evidence>
<keyword evidence="1" id="KW-0812">Transmembrane</keyword>
<sequence length="201" mass="22250">MPTDSPTFSFSTFPNGKMKNSIKQLTFLFGFMMIPYGLIGANAFAQIPAAGQEYDVLGEDVGDWDVEITNYASGTPEVTRGTESNKMLGNFWLISDFEGKMMGLDFKGHGSTGYDPETKKYVGTWVDSLSPGMMHLKGEYDKETKTMTLVGMAPGMDGNPAKHRMTTVYKDGKRVMTMYITLQGGEETKFMQLAYTKKGSK</sequence>
<comment type="caution">
    <text evidence="2">The sequence shown here is derived from an EMBL/GenBank/DDBJ whole genome shotgun (WGS) entry which is preliminary data.</text>
</comment>
<feature type="transmembrane region" description="Helical" evidence="1">
    <location>
        <begin position="25"/>
        <end position="45"/>
    </location>
</feature>
<proteinExistence type="predicted"/>
<dbReference type="Proteomes" id="UP000320176">
    <property type="component" value="Unassembled WGS sequence"/>
</dbReference>
<organism evidence="2 3">
    <name type="scientific">Stieleria varia</name>
    <dbReference type="NCBI Taxonomy" id="2528005"/>
    <lineage>
        <taxon>Bacteria</taxon>
        <taxon>Pseudomonadati</taxon>
        <taxon>Planctomycetota</taxon>
        <taxon>Planctomycetia</taxon>
        <taxon>Pirellulales</taxon>
        <taxon>Pirellulaceae</taxon>
        <taxon>Stieleria</taxon>
    </lineage>
</organism>
<accession>A0A5C6B8E8</accession>
<protein>
    <recommendedName>
        <fullName evidence="4">DUF1579 domain-containing protein</fullName>
    </recommendedName>
</protein>
<name>A0A5C6B8E8_9BACT</name>
<gene>
    <name evidence="2" type="ORF">Pla52n_08200</name>
</gene>
<keyword evidence="3" id="KW-1185">Reference proteome</keyword>
<evidence type="ECO:0000313" key="3">
    <source>
        <dbReference type="Proteomes" id="UP000320176"/>
    </source>
</evidence>
<evidence type="ECO:0000313" key="2">
    <source>
        <dbReference type="EMBL" id="TWU08238.1"/>
    </source>
</evidence>
<dbReference type="EMBL" id="SJPN01000001">
    <property type="protein sequence ID" value="TWU08238.1"/>
    <property type="molecule type" value="Genomic_DNA"/>
</dbReference>
<keyword evidence="1" id="KW-0472">Membrane</keyword>
<evidence type="ECO:0008006" key="4">
    <source>
        <dbReference type="Google" id="ProtNLM"/>
    </source>
</evidence>
<dbReference type="OrthoDB" id="272914at2"/>
<dbReference type="InterPro" id="IPR011473">
    <property type="entry name" value="DUF1579"/>
</dbReference>